<dbReference type="AlphaFoldDB" id="A0A9E8M0W3"/>
<name>A0A9E8M0W3_9BACI</name>
<keyword evidence="3" id="KW-1185">Reference proteome</keyword>
<gene>
    <name evidence="2" type="ORF">OE105_04560</name>
</gene>
<reference evidence="2" key="1">
    <citation type="submission" date="2022-09" db="EMBL/GenBank/DDBJ databases">
        <title>Complete Genomes of Fervidibacillus albus and Fervidibacillus halotolerans isolated from tidal flat sediments.</title>
        <authorList>
            <person name="Kwon K.K."/>
            <person name="Yang S.-H."/>
            <person name="Park M.J."/>
            <person name="Oh H.-M."/>
        </authorList>
    </citation>
    <scope>NUCLEOTIDE SEQUENCE</scope>
    <source>
        <strain evidence="2">MEBiC13594</strain>
    </source>
</reference>
<dbReference type="PROSITE" id="PS50943">
    <property type="entry name" value="HTH_CROC1"/>
    <property type="match status" value="1"/>
</dbReference>
<sequence length="71" mass="7951">MKRVKLRIDELLAKNNLTQAQLSEMTGVRQAAISQLSRGFVSRVSIEHIEKIANALDIDDINEIMTLIDGD</sequence>
<dbReference type="EMBL" id="CP106877">
    <property type="protein sequence ID" value="WAA13390.1"/>
    <property type="molecule type" value="Genomic_DNA"/>
</dbReference>
<dbReference type="InterPro" id="IPR001387">
    <property type="entry name" value="Cro/C1-type_HTH"/>
</dbReference>
<dbReference type="RefSeq" id="WP_275421554.1">
    <property type="nucleotide sequence ID" value="NZ_CP106877.1"/>
</dbReference>
<dbReference type="KEGG" id="fhl:OE105_04560"/>
<evidence type="ECO:0000313" key="2">
    <source>
        <dbReference type="EMBL" id="WAA13390.1"/>
    </source>
</evidence>
<dbReference type="Pfam" id="PF13443">
    <property type="entry name" value="HTH_26"/>
    <property type="match status" value="1"/>
</dbReference>
<feature type="domain" description="HTH cro/C1-type" evidence="1">
    <location>
        <begin position="8"/>
        <end position="64"/>
    </location>
</feature>
<dbReference type="SMART" id="SM00530">
    <property type="entry name" value="HTH_XRE"/>
    <property type="match status" value="1"/>
</dbReference>
<accession>A0A9E8M0W3</accession>
<dbReference type="InterPro" id="IPR010982">
    <property type="entry name" value="Lambda_DNA-bd_dom_sf"/>
</dbReference>
<evidence type="ECO:0000259" key="1">
    <source>
        <dbReference type="PROSITE" id="PS50943"/>
    </source>
</evidence>
<dbReference type="Proteomes" id="UP001164726">
    <property type="component" value="Chromosome"/>
</dbReference>
<protein>
    <submittedName>
        <fullName evidence="2">Helix-turn-helix transcriptional regulator</fullName>
    </submittedName>
</protein>
<dbReference type="GO" id="GO:0003677">
    <property type="term" value="F:DNA binding"/>
    <property type="evidence" value="ECO:0007669"/>
    <property type="project" value="InterPro"/>
</dbReference>
<proteinExistence type="predicted"/>
<dbReference type="Gene3D" id="1.10.260.40">
    <property type="entry name" value="lambda repressor-like DNA-binding domains"/>
    <property type="match status" value="1"/>
</dbReference>
<evidence type="ECO:0000313" key="3">
    <source>
        <dbReference type="Proteomes" id="UP001164726"/>
    </source>
</evidence>
<dbReference type="SUPFAM" id="SSF47413">
    <property type="entry name" value="lambda repressor-like DNA-binding domains"/>
    <property type="match status" value="1"/>
</dbReference>
<organism evidence="2 3">
    <name type="scientific">Fervidibacillus halotolerans</name>
    <dbReference type="NCBI Taxonomy" id="2980027"/>
    <lineage>
        <taxon>Bacteria</taxon>
        <taxon>Bacillati</taxon>
        <taxon>Bacillota</taxon>
        <taxon>Bacilli</taxon>
        <taxon>Bacillales</taxon>
        <taxon>Bacillaceae</taxon>
        <taxon>Fervidibacillus</taxon>
    </lineage>
</organism>
<dbReference type="CDD" id="cd00093">
    <property type="entry name" value="HTH_XRE"/>
    <property type="match status" value="1"/>
</dbReference>